<evidence type="ECO:0000313" key="2">
    <source>
        <dbReference type="Proteomes" id="UP001055811"/>
    </source>
</evidence>
<proteinExistence type="predicted"/>
<gene>
    <name evidence="1" type="ORF">L2E82_31401</name>
</gene>
<organism evidence="1 2">
    <name type="scientific">Cichorium intybus</name>
    <name type="common">Chicory</name>
    <dbReference type="NCBI Taxonomy" id="13427"/>
    <lineage>
        <taxon>Eukaryota</taxon>
        <taxon>Viridiplantae</taxon>
        <taxon>Streptophyta</taxon>
        <taxon>Embryophyta</taxon>
        <taxon>Tracheophyta</taxon>
        <taxon>Spermatophyta</taxon>
        <taxon>Magnoliopsida</taxon>
        <taxon>eudicotyledons</taxon>
        <taxon>Gunneridae</taxon>
        <taxon>Pentapetalae</taxon>
        <taxon>asterids</taxon>
        <taxon>campanulids</taxon>
        <taxon>Asterales</taxon>
        <taxon>Asteraceae</taxon>
        <taxon>Cichorioideae</taxon>
        <taxon>Cichorieae</taxon>
        <taxon>Cichoriinae</taxon>
        <taxon>Cichorium</taxon>
    </lineage>
</organism>
<evidence type="ECO:0000313" key="1">
    <source>
        <dbReference type="EMBL" id="KAI3740926.1"/>
    </source>
</evidence>
<reference evidence="2" key="1">
    <citation type="journal article" date="2022" name="Mol. Ecol. Resour.">
        <title>The genomes of chicory, endive, great burdock and yacon provide insights into Asteraceae palaeo-polyploidization history and plant inulin production.</title>
        <authorList>
            <person name="Fan W."/>
            <person name="Wang S."/>
            <person name="Wang H."/>
            <person name="Wang A."/>
            <person name="Jiang F."/>
            <person name="Liu H."/>
            <person name="Zhao H."/>
            <person name="Xu D."/>
            <person name="Zhang Y."/>
        </authorList>
    </citation>
    <scope>NUCLEOTIDE SEQUENCE [LARGE SCALE GENOMIC DNA]</scope>
    <source>
        <strain evidence="2">cv. Punajuju</strain>
    </source>
</reference>
<reference evidence="1 2" key="2">
    <citation type="journal article" date="2022" name="Mol. Ecol. Resour.">
        <title>The genomes of chicory, endive, great burdock and yacon provide insights into Asteraceae paleo-polyploidization history and plant inulin production.</title>
        <authorList>
            <person name="Fan W."/>
            <person name="Wang S."/>
            <person name="Wang H."/>
            <person name="Wang A."/>
            <person name="Jiang F."/>
            <person name="Liu H."/>
            <person name="Zhao H."/>
            <person name="Xu D."/>
            <person name="Zhang Y."/>
        </authorList>
    </citation>
    <scope>NUCLEOTIDE SEQUENCE [LARGE SCALE GENOMIC DNA]</scope>
    <source>
        <strain evidence="2">cv. Punajuju</strain>
        <tissue evidence="1">Leaves</tissue>
    </source>
</reference>
<dbReference type="EMBL" id="CM042013">
    <property type="protein sequence ID" value="KAI3740926.1"/>
    <property type="molecule type" value="Genomic_DNA"/>
</dbReference>
<protein>
    <submittedName>
        <fullName evidence="1">Uncharacterized protein</fullName>
    </submittedName>
</protein>
<sequence>MKAKWYYYILLGLIDIEENYLVVKAYQYTSLTSDMLLDCWSIPSVIILTCLLLKTKYKLKKLAGVAGLVLVIFSNVHAADRSQSGSNPIKGDLLVITGVHFMLGASVSILYEKTKIPPLMGSVSNTQTPGRKRVASGHVIEKTVERRQKRMIKNMEFAARSRARKHVWKRKMKDSRQSSRASEDRTIPLSVIAERTKLTIEDVEYHLMKSLSVSTYAVDVSTEAVFVLSDLMTHEKHCGDVK</sequence>
<accession>A0ACB9D335</accession>
<comment type="caution">
    <text evidence="1">The sequence shown here is derived from an EMBL/GenBank/DDBJ whole genome shotgun (WGS) entry which is preliminary data.</text>
</comment>
<keyword evidence="2" id="KW-1185">Reference proteome</keyword>
<dbReference type="Proteomes" id="UP001055811">
    <property type="component" value="Linkage Group LG05"/>
</dbReference>
<name>A0ACB9D335_CICIN</name>